<dbReference type="InterPro" id="IPR014710">
    <property type="entry name" value="RmlC-like_jellyroll"/>
</dbReference>
<evidence type="ECO:0000256" key="4">
    <source>
        <dbReference type="ARBA" id="ARBA00012588"/>
    </source>
</evidence>
<dbReference type="InterPro" id="IPR011051">
    <property type="entry name" value="RmlC_Cupin_sf"/>
</dbReference>
<gene>
    <name evidence="11" type="ORF">AK812_SmicGene28067</name>
</gene>
<dbReference type="SUPFAM" id="SSF51182">
    <property type="entry name" value="RmlC-like cupins"/>
    <property type="match status" value="1"/>
</dbReference>
<dbReference type="EMBL" id="LSRX01000716">
    <property type="protein sequence ID" value="OLP90370.1"/>
    <property type="molecule type" value="Genomic_DNA"/>
</dbReference>
<dbReference type="NCBIfam" id="TIGR02095">
    <property type="entry name" value="glgA"/>
    <property type="match status" value="1"/>
</dbReference>
<feature type="compositionally biased region" description="Basic and acidic residues" evidence="8">
    <location>
        <begin position="148"/>
        <end position="163"/>
    </location>
</feature>
<dbReference type="InterPro" id="IPR001296">
    <property type="entry name" value="Glyco_trans_1"/>
</dbReference>
<evidence type="ECO:0000256" key="6">
    <source>
        <dbReference type="ARBA" id="ARBA00022679"/>
    </source>
</evidence>
<accession>A0A1Q9D595</accession>
<feature type="domain" description="Starch synthase catalytic" evidence="10">
    <location>
        <begin position="417"/>
        <end position="668"/>
    </location>
</feature>
<dbReference type="SUPFAM" id="SSF53756">
    <property type="entry name" value="UDP-Glycosyltransferase/glycogen phosphorylase"/>
    <property type="match status" value="1"/>
</dbReference>
<keyword evidence="7" id="KW-0934">Plastid</keyword>
<dbReference type="EC" id="2.4.1.21" evidence="4"/>
<evidence type="ECO:0000259" key="9">
    <source>
        <dbReference type="Pfam" id="PF00534"/>
    </source>
</evidence>
<organism evidence="11 12">
    <name type="scientific">Symbiodinium microadriaticum</name>
    <name type="common">Dinoflagellate</name>
    <name type="synonym">Zooxanthella microadriatica</name>
    <dbReference type="NCBI Taxonomy" id="2951"/>
    <lineage>
        <taxon>Eukaryota</taxon>
        <taxon>Sar</taxon>
        <taxon>Alveolata</taxon>
        <taxon>Dinophyceae</taxon>
        <taxon>Suessiales</taxon>
        <taxon>Symbiodiniaceae</taxon>
        <taxon>Symbiodinium</taxon>
    </lineage>
</organism>
<comment type="subcellular location">
    <subcellularLocation>
        <location evidence="2">Plastid</location>
        <location evidence="2">Amyloplast</location>
    </subcellularLocation>
</comment>
<evidence type="ECO:0000256" key="1">
    <source>
        <dbReference type="ARBA" id="ARBA00001478"/>
    </source>
</evidence>
<feature type="domain" description="Glycosyl transferase family 1" evidence="9">
    <location>
        <begin position="721"/>
        <end position="882"/>
    </location>
</feature>
<name>A0A1Q9D595_SYMMI</name>
<dbReference type="GO" id="GO:0004373">
    <property type="term" value="F:alpha-1,4-glucan glucosyltransferase (UDP-glucose donor) activity"/>
    <property type="evidence" value="ECO:0007669"/>
    <property type="project" value="InterPro"/>
</dbReference>
<keyword evidence="6" id="KW-0808">Transferase</keyword>
<evidence type="ECO:0000313" key="11">
    <source>
        <dbReference type="EMBL" id="OLP90370.1"/>
    </source>
</evidence>
<dbReference type="InterPro" id="IPR011835">
    <property type="entry name" value="GS/SS"/>
</dbReference>
<dbReference type="PANTHER" id="PTHR45825:SF11">
    <property type="entry name" value="ALPHA AMYLASE DOMAIN-CONTAINING PROTEIN"/>
    <property type="match status" value="1"/>
</dbReference>
<dbReference type="Pfam" id="PF00534">
    <property type="entry name" value="Glycos_transf_1"/>
    <property type="match status" value="1"/>
</dbReference>
<evidence type="ECO:0000256" key="8">
    <source>
        <dbReference type="SAM" id="MobiDB-lite"/>
    </source>
</evidence>
<dbReference type="Pfam" id="PF08323">
    <property type="entry name" value="Glyco_transf_5"/>
    <property type="match status" value="1"/>
</dbReference>
<dbReference type="Gene3D" id="2.60.120.10">
    <property type="entry name" value="Jelly Rolls"/>
    <property type="match status" value="1"/>
</dbReference>
<keyword evidence="12" id="KW-1185">Reference proteome</keyword>
<reference evidence="11 12" key="1">
    <citation type="submission" date="2016-02" db="EMBL/GenBank/DDBJ databases">
        <title>Genome analysis of coral dinoflagellate symbionts highlights evolutionary adaptations to a symbiotic lifestyle.</title>
        <authorList>
            <person name="Aranda M."/>
            <person name="Li Y."/>
            <person name="Liew Y.J."/>
            <person name="Baumgarten S."/>
            <person name="Simakov O."/>
            <person name="Wilson M."/>
            <person name="Piel J."/>
            <person name="Ashoor H."/>
            <person name="Bougouffa S."/>
            <person name="Bajic V.B."/>
            <person name="Ryu T."/>
            <person name="Ravasi T."/>
            <person name="Bayer T."/>
            <person name="Micklem G."/>
            <person name="Kim H."/>
            <person name="Bhak J."/>
            <person name="Lajeunesse T.C."/>
            <person name="Voolstra C.R."/>
        </authorList>
    </citation>
    <scope>NUCLEOTIDE SEQUENCE [LARGE SCALE GENOMIC DNA]</scope>
    <source>
        <strain evidence="11 12">CCMP2467</strain>
    </source>
</reference>
<keyword evidence="5" id="KW-0328">Glycosyltransferase</keyword>
<evidence type="ECO:0000256" key="3">
    <source>
        <dbReference type="ARBA" id="ARBA00010281"/>
    </source>
</evidence>
<feature type="region of interest" description="Disordered" evidence="8">
    <location>
        <begin position="307"/>
        <end position="371"/>
    </location>
</feature>
<evidence type="ECO:0000313" key="12">
    <source>
        <dbReference type="Proteomes" id="UP000186817"/>
    </source>
</evidence>
<protein>
    <recommendedName>
        <fullName evidence="4">starch synthase</fullName>
        <ecNumber evidence="4">2.4.1.21</ecNumber>
    </recommendedName>
</protein>
<feature type="region of interest" description="Disordered" evidence="8">
    <location>
        <begin position="148"/>
        <end position="168"/>
    </location>
</feature>
<evidence type="ECO:0000259" key="10">
    <source>
        <dbReference type="Pfam" id="PF08323"/>
    </source>
</evidence>
<evidence type="ECO:0000256" key="2">
    <source>
        <dbReference type="ARBA" id="ARBA00004602"/>
    </source>
</evidence>
<dbReference type="InterPro" id="IPR013534">
    <property type="entry name" value="Starch_synth_cat_dom"/>
</dbReference>
<dbReference type="PANTHER" id="PTHR45825">
    <property type="entry name" value="GRANULE-BOUND STARCH SYNTHASE 1, CHLOROPLASTIC/AMYLOPLASTIC"/>
    <property type="match status" value="1"/>
</dbReference>
<dbReference type="Gene3D" id="3.40.50.2000">
    <property type="entry name" value="Glycogen Phosphorylase B"/>
    <property type="match status" value="2"/>
</dbReference>
<dbReference type="HAMAP" id="MF_00484">
    <property type="entry name" value="Glycogen_synth"/>
    <property type="match status" value="1"/>
</dbReference>
<proteinExistence type="inferred from homology"/>
<sequence length="927" mass="103541">MWVAGPRDSDYGISSHENWRLGPAVTKTALVPVSPGEVLGVIQLENIGVDQPAQLNRPHGQLFGHNGIPTASSRWLAAVVCNFGIPPPAPLSAYRSLRYELQLGNEAAMFDYDDLDMAEDVKQVAMTAPAQESLRSLVADMSSRVDSIKARVDQKERDKVEAPHRRRKATDAVSTASLSFAEFLGITLSQANQEESSSRGLRVARSRPSGKEQQMVDCDEYLVVLTGEFQLEKGDENIMLREGDGIFLEAGERIVWTWDRTVQFITITLPERTRQPRTTETGIQTEPSKACGEKFWAEASERGLARREPVGLLKSRQAPVPMLRMPGGSGDSADTTDIKESESTPCRSDATPGSGHASPAPVERQDGSEGPLRHVTSLSAFEQLADKAERLRLRQEMEERVTDRPARYGARHLATPVVVVSSEMNPWSKTGGLAMVVESYAYEFAMRGHRTMAVTPRYGNYTNCKPVGSTKVWLAGQEHEVVFYHQRQDFGNGRGCDYVFVDHSCFHRPQGLYGDPASGEYPDNAFRFSLLCVAATEAPLVLNLGGSIFGQEVCFIANDWQTGMLPAYLFYKYKRNGTYLKARCLMVLHNMGYQGKYRMSQHPMDRFFGLPSDASKDLEGEDLHFGADCVNLLGAGIRMADRVLTVSPNYAFEIQTPEGGLGLHSALKAKAAMRRVKGILNGISDEWNPMTDPHIAVRYGVNNFEDGKLRCKAELQRQLGLQQDPKLCLIGFCGRLCYQKGIHLIMECLPWLMRDEGNGVNGFVQLALMGKGDPKYEDQLRSVEASHRGRVCAFVGFDPVVEHRMMAGCDVLLMPSQYEPCGLPQMYAQQYATIPVVHETGGLKDSVRGLWNVEHDRHCATGFLFGGFDANRLKERLYQAMDIFRHQRPLWRQMQTNAIKSDFYWPQAIDEYEKNIDQVMEEEACCR</sequence>
<evidence type="ECO:0000256" key="5">
    <source>
        <dbReference type="ARBA" id="ARBA00022676"/>
    </source>
</evidence>
<dbReference type="OrthoDB" id="10263625at2759"/>
<comment type="catalytic activity">
    <reaction evidence="1">
        <text>[(1-&gt;4)-alpha-D-glucosyl](n) + ADP-alpha-D-glucose = [(1-&gt;4)-alpha-D-glucosyl](n+1) + ADP + H(+)</text>
        <dbReference type="Rhea" id="RHEA:18189"/>
        <dbReference type="Rhea" id="RHEA-COMP:9584"/>
        <dbReference type="Rhea" id="RHEA-COMP:9587"/>
        <dbReference type="ChEBI" id="CHEBI:15378"/>
        <dbReference type="ChEBI" id="CHEBI:15444"/>
        <dbReference type="ChEBI" id="CHEBI:57498"/>
        <dbReference type="ChEBI" id="CHEBI:456216"/>
        <dbReference type="EC" id="2.4.1.21"/>
    </reaction>
</comment>
<evidence type="ECO:0000256" key="7">
    <source>
        <dbReference type="ARBA" id="ARBA00023234"/>
    </source>
</evidence>
<dbReference type="GO" id="GO:0009011">
    <property type="term" value="F:alpha-1,4-glucan glucosyltransferase (ADP-glucose donor) activity"/>
    <property type="evidence" value="ECO:0007669"/>
    <property type="project" value="UniProtKB-EC"/>
</dbReference>
<comment type="similarity">
    <text evidence="3">Belongs to the glycosyltransferase 1 family. Bacterial/plant glycogen synthase subfamily.</text>
</comment>
<dbReference type="CDD" id="cd03791">
    <property type="entry name" value="GT5_Glycogen_synthase_DULL1-like"/>
    <property type="match status" value="1"/>
</dbReference>
<keyword evidence="7" id="KW-0035">Amyloplast</keyword>
<comment type="caution">
    <text evidence="11">The sequence shown here is derived from an EMBL/GenBank/DDBJ whole genome shotgun (WGS) entry which is preliminary data.</text>
</comment>
<dbReference type="AlphaFoldDB" id="A0A1Q9D595"/>
<dbReference type="Proteomes" id="UP000186817">
    <property type="component" value="Unassembled WGS sequence"/>
</dbReference>